<protein>
    <submittedName>
        <fullName evidence="2">Uncharacterized protein</fullName>
    </submittedName>
</protein>
<dbReference type="GeneID" id="15333295"/>
<keyword evidence="1" id="KW-0472">Membrane</keyword>
<accession>M4QAV3</accession>
<geneLocation type="mitochondrion" evidence="2"/>
<evidence type="ECO:0000256" key="1">
    <source>
        <dbReference type="SAM" id="Phobius"/>
    </source>
</evidence>
<gene>
    <name evidence="2" type="primary">orf35</name>
</gene>
<sequence length="35" mass="4459">MSENRMVWRTYILNSINLYVIFIYNNLFNLYVMYF</sequence>
<evidence type="ECO:0000313" key="2">
    <source>
        <dbReference type="EMBL" id="AGH24502.1"/>
    </source>
</evidence>
<organism evidence="2">
    <name type="scientific">Seculamonas ecuadoriensis</name>
    <name type="common">Flagellate</name>
    <dbReference type="NCBI Taxonomy" id="221724"/>
    <lineage>
        <taxon>Eukaryota</taxon>
        <taxon>Discoba</taxon>
        <taxon>Jakobida</taxon>
        <taxon>Histionina</taxon>
        <taxon>Seculamonas</taxon>
    </lineage>
</organism>
<reference evidence="2" key="4">
    <citation type="journal article" date="2013" name="Genome Biol. Evol.">
        <title>Strikingly bacteria-like and gene-rich mitochondrial genomes throughout jakobid protists.</title>
        <authorList>
            <person name="Burger G."/>
            <person name="Gray M.W."/>
            <person name="Forget L."/>
            <person name="Lang B.F."/>
        </authorList>
    </citation>
    <scope>NUCLEOTIDE SEQUENCE</scope>
    <source>
        <strain evidence="2">ATCC 50688</strain>
    </source>
</reference>
<dbReference type="RefSeq" id="YP_007890807.1">
    <property type="nucleotide sequence ID" value="NC_021128.1"/>
</dbReference>
<reference evidence="2" key="2">
    <citation type="journal article" date="2004" name="RNA">
        <title>Mitochondrial 3' tRNA editing in the jakobid Seculamonas ecuadoriensis: a novel mechanism and implications for tRNA processing.</title>
        <authorList>
            <person name="Leigh J."/>
            <person name="Lang B.F."/>
        </authorList>
    </citation>
    <scope>NUCLEOTIDE SEQUENCE</scope>
    <source>
        <strain evidence="2">ATCC 50688</strain>
    </source>
</reference>
<keyword evidence="1" id="KW-0812">Transmembrane</keyword>
<reference evidence="2" key="1">
    <citation type="journal article" date="2003" name="Mol. Biol. Evol.">
        <title>Structure of the bc1 complex from Seculamonas ecuadoriensis, a jakobid flagellate with an ancestral mitochondrial genome.</title>
        <authorList>
            <person name="Marx S."/>
            <person name="Baumgartner M."/>
            <person name="Kannan S."/>
            <person name="Braun H.P."/>
            <person name="Lang B.F."/>
            <person name="Burger G."/>
        </authorList>
    </citation>
    <scope>NUCLEOTIDE SEQUENCE</scope>
    <source>
        <strain evidence="2">ATCC 50688</strain>
    </source>
</reference>
<keyword evidence="2" id="KW-0496">Mitochondrion</keyword>
<keyword evidence="1" id="KW-1133">Transmembrane helix</keyword>
<proteinExistence type="predicted"/>
<name>M4QAV3_SECEC</name>
<feature type="transmembrane region" description="Helical" evidence="1">
    <location>
        <begin position="12"/>
        <end position="34"/>
    </location>
</feature>
<dbReference type="EMBL" id="KC353359">
    <property type="protein sequence ID" value="AGH24502.1"/>
    <property type="molecule type" value="Genomic_DNA"/>
</dbReference>
<reference evidence="2" key="3">
    <citation type="journal article" date="2006" name="RNA">
        <title>Hybrid E. coli--Mitochondrial ribonuclease P RNAs are catalytically active.</title>
        <authorList>
            <person name="Seif E."/>
            <person name="Cadieux A."/>
            <person name="Lang B.F."/>
        </authorList>
    </citation>
    <scope>NUCLEOTIDE SEQUENCE</scope>
    <source>
        <strain evidence="2">ATCC 50688</strain>
    </source>
</reference>
<dbReference type="AlphaFoldDB" id="M4QAV3"/>